<sequence>MNDILAYFSIYVSFSSGLLSFLFTVTTSLTGIIVGNLSLFLLQRTNSNAFIQASYRERISILLLGQQIKSSLWQGLSFELFYNFSMWFRHYEKLWPVIIMCFIGNILVTLTELTSESVLFPEKSYYTTQNNAPLLFDPVTGDTDTTLQERGTGLYSNQDYANFYKFLQS</sequence>
<keyword evidence="1" id="KW-1133">Transmembrane helix</keyword>
<proteinExistence type="predicted"/>
<dbReference type="EMBL" id="CAJVQB010063952">
    <property type="protein sequence ID" value="CAG8840859.1"/>
    <property type="molecule type" value="Genomic_DNA"/>
</dbReference>
<feature type="non-terminal residue" evidence="2">
    <location>
        <position position="169"/>
    </location>
</feature>
<gene>
    <name evidence="2" type="ORF">GMARGA_LOCUS35119</name>
</gene>
<name>A0ABN7WW19_GIGMA</name>
<keyword evidence="3" id="KW-1185">Reference proteome</keyword>
<comment type="caution">
    <text evidence="2">The sequence shown here is derived from an EMBL/GenBank/DDBJ whole genome shotgun (WGS) entry which is preliminary data.</text>
</comment>
<keyword evidence="1" id="KW-0472">Membrane</keyword>
<evidence type="ECO:0000313" key="3">
    <source>
        <dbReference type="Proteomes" id="UP000789901"/>
    </source>
</evidence>
<accession>A0ABN7WW19</accession>
<protein>
    <submittedName>
        <fullName evidence="2">11376_t:CDS:1</fullName>
    </submittedName>
</protein>
<dbReference type="Proteomes" id="UP000789901">
    <property type="component" value="Unassembled WGS sequence"/>
</dbReference>
<feature type="transmembrane region" description="Helical" evidence="1">
    <location>
        <begin position="94"/>
        <end position="113"/>
    </location>
</feature>
<feature type="transmembrane region" description="Helical" evidence="1">
    <location>
        <begin position="20"/>
        <end position="42"/>
    </location>
</feature>
<evidence type="ECO:0000313" key="2">
    <source>
        <dbReference type="EMBL" id="CAG8840859.1"/>
    </source>
</evidence>
<evidence type="ECO:0000256" key="1">
    <source>
        <dbReference type="SAM" id="Phobius"/>
    </source>
</evidence>
<reference evidence="2 3" key="1">
    <citation type="submission" date="2021-06" db="EMBL/GenBank/DDBJ databases">
        <authorList>
            <person name="Kallberg Y."/>
            <person name="Tangrot J."/>
            <person name="Rosling A."/>
        </authorList>
    </citation>
    <scope>NUCLEOTIDE SEQUENCE [LARGE SCALE GENOMIC DNA]</scope>
    <source>
        <strain evidence="2 3">120-4 pot B 10/14</strain>
    </source>
</reference>
<organism evidence="2 3">
    <name type="scientific">Gigaspora margarita</name>
    <dbReference type="NCBI Taxonomy" id="4874"/>
    <lineage>
        <taxon>Eukaryota</taxon>
        <taxon>Fungi</taxon>
        <taxon>Fungi incertae sedis</taxon>
        <taxon>Mucoromycota</taxon>
        <taxon>Glomeromycotina</taxon>
        <taxon>Glomeromycetes</taxon>
        <taxon>Diversisporales</taxon>
        <taxon>Gigasporaceae</taxon>
        <taxon>Gigaspora</taxon>
    </lineage>
</organism>
<keyword evidence="1" id="KW-0812">Transmembrane</keyword>